<dbReference type="EMBL" id="CP033898">
    <property type="protein sequence ID" value="AZA08846.1"/>
    <property type="molecule type" value="Genomic_DNA"/>
</dbReference>
<dbReference type="PANTHER" id="PTHR34308">
    <property type="entry name" value="COBALAMIN BIOSYNTHESIS PROTEIN CBIB"/>
    <property type="match status" value="1"/>
</dbReference>
<dbReference type="KEGG" id="cpso:CPPEL_03590"/>
<keyword evidence="5 9" id="KW-0169">Cobalamin biosynthesis</keyword>
<gene>
    <name evidence="9" type="primary">cobD</name>
    <name evidence="10" type="ORF">CPPEL_03590</name>
</gene>
<name>A0A3G6ITB6_9CORY</name>
<comment type="pathway">
    <text evidence="2 9">Cofactor biosynthesis; adenosylcobalamin biosynthesis.</text>
</comment>
<keyword evidence="7 9" id="KW-1133">Transmembrane helix</keyword>
<dbReference type="GO" id="GO:0015420">
    <property type="term" value="F:ABC-type vitamin B12 transporter activity"/>
    <property type="evidence" value="ECO:0007669"/>
    <property type="project" value="UniProtKB-UniRule"/>
</dbReference>
<sequence length="320" mass="33771">MSLRQPVHNVMLHRLLFSCSNILPGVLLDRLIADPGGSAHPVAIFGTYANFLKERMWADSKLRGAAFWLAAVTPPVAATTFFWRRWPRSTNAAVLAFCLGGTTLERTGLKVAADLSRGDVEAARRWVPWLCSRDPERLDADGIARATVESLAENVSDAVVASLCWSAVGAPAVVLHRAANTLDAMVGYRNERYANFGWASAKLDDALAFIPARLSAATFVLLASFKKRGGAALHAWKHDAPSHPSPNAGPVEATAAAALGVQLGGATEYAHGVEMRPVLGTGRAPGPNDVKAAVRLIRRAQLVAAAAAVVVGACVARSGA</sequence>
<keyword evidence="6 9" id="KW-0812">Transmembrane</keyword>
<reference evidence="10 11" key="1">
    <citation type="submission" date="2018-11" db="EMBL/GenBank/DDBJ databases">
        <authorList>
            <person name="Kleinhagauer T."/>
            <person name="Glaeser S.P."/>
            <person name="Spergser J."/>
            <person name="Ruckert C."/>
            <person name="Kaempfer P."/>
            <person name="Busse H.-J."/>
        </authorList>
    </citation>
    <scope>NUCLEOTIDE SEQUENCE [LARGE SCALE GENOMIC DNA]</scope>
    <source>
        <strain evidence="10 11">812CH</strain>
    </source>
</reference>
<dbReference type="GO" id="GO:0009236">
    <property type="term" value="P:cobalamin biosynthetic process"/>
    <property type="evidence" value="ECO:0007669"/>
    <property type="project" value="UniProtKB-UniRule"/>
</dbReference>
<organism evidence="10 11">
    <name type="scientific">Corynebacterium pseudopelargi</name>
    <dbReference type="NCBI Taxonomy" id="2080757"/>
    <lineage>
        <taxon>Bacteria</taxon>
        <taxon>Bacillati</taxon>
        <taxon>Actinomycetota</taxon>
        <taxon>Actinomycetes</taxon>
        <taxon>Mycobacteriales</taxon>
        <taxon>Corynebacteriaceae</taxon>
        <taxon>Corynebacterium</taxon>
    </lineage>
</organism>
<accession>A0A3G6ITB6</accession>
<evidence type="ECO:0000256" key="3">
    <source>
        <dbReference type="ARBA" id="ARBA00006263"/>
    </source>
</evidence>
<dbReference type="Proteomes" id="UP000271426">
    <property type="component" value="Chromosome"/>
</dbReference>
<evidence type="ECO:0000256" key="4">
    <source>
        <dbReference type="ARBA" id="ARBA00022475"/>
    </source>
</evidence>
<dbReference type="GO" id="GO:0048472">
    <property type="term" value="F:threonine-phosphate decarboxylase activity"/>
    <property type="evidence" value="ECO:0007669"/>
    <property type="project" value="InterPro"/>
</dbReference>
<proteinExistence type="inferred from homology"/>
<evidence type="ECO:0000313" key="11">
    <source>
        <dbReference type="Proteomes" id="UP000271426"/>
    </source>
</evidence>
<dbReference type="HAMAP" id="MF_00024">
    <property type="entry name" value="CobD_CbiB"/>
    <property type="match status" value="1"/>
</dbReference>
<evidence type="ECO:0000256" key="2">
    <source>
        <dbReference type="ARBA" id="ARBA00004953"/>
    </source>
</evidence>
<evidence type="ECO:0000256" key="8">
    <source>
        <dbReference type="ARBA" id="ARBA00023136"/>
    </source>
</evidence>
<comment type="similarity">
    <text evidence="3 9">Belongs to the CobD/CbiB family.</text>
</comment>
<dbReference type="AlphaFoldDB" id="A0A3G6ITB6"/>
<evidence type="ECO:0000256" key="5">
    <source>
        <dbReference type="ARBA" id="ARBA00022573"/>
    </source>
</evidence>
<dbReference type="NCBIfam" id="TIGR00380">
    <property type="entry name" value="cobal_cbiB"/>
    <property type="match status" value="1"/>
</dbReference>
<keyword evidence="4 9" id="KW-1003">Cell membrane</keyword>
<dbReference type="PANTHER" id="PTHR34308:SF1">
    <property type="entry name" value="COBALAMIN BIOSYNTHESIS PROTEIN CBIB"/>
    <property type="match status" value="1"/>
</dbReference>
<comment type="function">
    <text evidence="9">Converts cobyric acid to cobinamide by the addition of aminopropanol on the F carboxylic group.</text>
</comment>
<keyword evidence="8 9" id="KW-0472">Membrane</keyword>
<evidence type="ECO:0000313" key="10">
    <source>
        <dbReference type="EMBL" id="AZA08846.1"/>
    </source>
</evidence>
<dbReference type="UniPathway" id="UPA00148"/>
<protein>
    <recommendedName>
        <fullName evidence="9">Cobalamin biosynthesis protein CobD</fullName>
    </recommendedName>
</protein>
<comment type="subcellular location">
    <subcellularLocation>
        <location evidence="1 9">Cell membrane</location>
        <topology evidence="1 9">Multi-pass membrane protein</topology>
    </subcellularLocation>
</comment>
<evidence type="ECO:0000256" key="9">
    <source>
        <dbReference type="HAMAP-Rule" id="MF_00024"/>
    </source>
</evidence>
<evidence type="ECO:0000256" key="1">
    <source>
        <dbReference type="ARBA" id="ARBA00004651"/>
    </source>
</evidence>
<dbReference type="GO" id="GO:0005886">
    <property type="term" value="C:plasma membrane"/>
    <property type="evidence" value="ECO:0007669"/>
    <property type="project" value="UniProtKB-SubCell"/>
</dbReference>
<dbReference type="InterPro" id="IPR004485">
    <property type="entry name" value="Cobalamin_biosynth_CobD/CbiB"/>
</dbReference>
<dbReference type="Pfam" id="PF03186">
    <property type="entry name" value="CobD_Cbib"/>
    <property type="match status" value="1"/>
</dbReference>
<evidence type="ECO:0000256" key="6">
    <source>
        <dbReference type="ARBA" id="ARBA00022692"/>
    </source>
</evidence>
<evidence type="ECO:0000256" key="7">
    <source>
        <dbReference type="ARBA" id="ARBA00022989"/>
    </source>
</evidence>
<keyword evidence="11" id="KW-1185">Reference proteome</keyword>